<evidence type="ECO:0000313" key="14">
    <source>
        <dbReference type="Proteomes" id="UP000515506"/>
    </source>
</evidence>
<protein>
    <recommendedName>
        <fullName evidence="3">Type II secretion system core protein G</fullName>
    </recommendedName>
</protein>
<dbReference type="PROSITE" id="PS00409">
    <property type="entry name" value="PROKAR_NTER_METHYL"/>
    <property type="match status" value="1"/>
</dbReference>
<keyword evidence="4" id="KW-1003">Cell membrane</keyword>
<evidence type="ECO:0000256" key="7">
    <source>
        <dbReference type="ARBA" id="ARBA00022692"/>
    </source>
</evidence>
<dbReference type="Proteomes" id="UP000515838">
    <property type="component" value="Chromosome"/>
</dbReference>
<dbReference type="InterPro" id="IPR000983">
    <property type="entry name" value="Bac_GSPG_pilin"/>
</dbReference>
<evidence type="ECO:0000256" key="3">
    <source>
        <dbReference type="ARBA" id="ARBA00020042"/>
    </source>
</evidence>
<dbReference type="EMBL" id="CP060028">
    <property type="protein sequence ID" value="QND79925.1"/>
    <property type="molecule type" value="Genomic_DNA"/>
</dbReference>
<evidence type="ECO:0000256" key="9">
    <source>
        <dbReference type="ARBA" id="ARBA00023136"/>
    </source>
</evidence>
<organism evidence="13 15">
    <name type="scientific">Pseudoxanthomonas mexicana</name>
    <dbReference type="NCBI Taxonomy" id="128785"/>
    <lineage>
        <taxon>Bacteria</taxon>
        <taxon>Pseudomonadati</taxon>
        <taxon>Pseudomonadota</taxon>
        <taxon>Gammaproteobacteria</taxon>
        <taxon>Lysobacterales</taxon>
        <taxon>Lysobacteraceae</taxon>
        <taxon>Pseudoxanthomonas</taxon>
    </lineage>
</organism>
<dbReference type="GeneID" id="81470740"/>
<dbReference type="Proteomes" id="UP000515506">
    <property type="component" value="Chromosome"/>
</dbReference>
<evidence type="ECO:0000256" key="6">
    <source>
        <dbReference type="ARBA" id="ARBA00022519"/>
    </source>
</evidence>
<name>A0A7G6ULM8_PSEMX</name>
<sequence>MSHPRPQTAFRSPRSQQGFSLLEIIIVLVLIGGILVLVGSRVMGGADSGKVKLAQSQLQTLSGKIETYQLDTGSYPAQLSDLVTQPGNVAGWLGPYAKESELLDPWKNPIEYRIPGESQRFDLISLGADGKAGGDSVDADLRNE</sequence>
<comment type="subcellular location">
    <subcellularLocation>
        <location evidence="1">Cell inner membrane</location>
        <topology evidence="1">Single-pass membrane protein</topology>
    </subcellularLocation>
</comment>
<dbReference type="InterPro" id="IPR013545">
    <property type="entry name" value="T2SS_protein-GspG_C"/>
</dbReference>
<dbReference type="Gene3D" id="3.30.700.10">
    <property type="entry name" value="Glycoprotein, Type 4 Pilin"/>
    <property type="match status" value="1"/>
</dbReference>
<keyword evidence="9 10" id="KW-0472">Membrane</keyword>
<evidence type="ECO:0000313" key="13">
    <source>
        <dbReference type="EMBL" id="QNN79179.1"/>
    </source>
</evidence>
<dbReference type="Pfam" id="PF08334">
    <property type="entry name" value="T2SSG"/>
    <property type="match status" value="1"/>
</dbReference>
<keyword evidence="8 10" id="KW-1133">Transmembrane helix</keyword>
<accession>A0A7G6ULM8</accession>
<gene>
    <name evidence="13" type="primary">gspG</name>
    <name evidence="12" type="ORF">H4W19_16640</name>
    <name evidence="13" type="ORF">IAE60_07165</name>
</gene>
<dbReference type="AlphaFoldDB" id="A0A7G6ULM8"/>
<evidence type="ECO:0000256" key="1">
    <source>
        <dbReference type="ARBA" id="ARBA00004377"/>
    </source>
</evidence>
<evidence type="ECO:0000256" key="2">
    <source>
        <dbReference type="ARBA" id="ARBA00009984"/>
    </source>
</evidence>
<keyword evidence="6" id="KW-0997">Cell inner membrane</keyword>
<dbReference type="InterPro" id="IPR045584">
    <property type="entry name" value="Pilin-like"/>
</dbReference>
<dbReference type="PRINTS" id="PR00813">
    <property type="entry name" value="BCTERIALGSPG"/>
</dbReference>
<evidence type="ECO:0000256" key="10">
    <source>
        <dbReference type="SAM" id="Phobius"/>
    </source>
</evidence>
<dbReference type="Pfam" id="PF07963">
    <property type="entry name" value="N_methyl"/>
    <property type="match status" value="1"/>
</dbReference>
<dbReference type="GO" id="GO:0015627">
    <property type="term" value="C:type II protein secretion system complex"/>
    <property type="evidence" value="ECO:0007669"/>
    <property type="project" value="InterPro"/>
</dbReference>
<keyword evidence="14" id="KW-1185">Reference proteome</keyword>
<dbReference type="InterPro" id="IPR012902">
    <property type="entry name" value="N_methyl_site"/>
</dbReference>
<dbReference type="InterPro" id="IPR010054">
    <property type="entry name" value="Type2_sec_GspG"/>
</dbReference>
<feature type="domain" description="Type II secretion system protein GspG C-terminal" evidence="11">
    <location>
        <begin position="41"/>
        <end position="143"/>
    </location>
</feature>
<reference evidence="12 14" key="2">
    <citation type="submission" date="2020-08" db="EMBL/GenBank/DDBJ databases">
        <title>Streptomycin resistant and MDR strain, P. mexicana.</title>
        <authorList>
            <person name="Ganesh-kumar S."/>
            <person name="Zhe T."/>
            <person name="Yu Z."/>
            <person name="Min Y."/>
        </authorList>
    </citation>
    <scope>NUCLEOTIDE SEQUENCE [LARGE SCALE GENOMIC DNA]</scope>
    <source>
        <strain evidence="12 14">GTZY</strain>
    </source>
</reference>
<keyword evidence="7 10" id="KW-0812">Transmembrane</keyword>
<dbReference type="GO" id="GO:0005886">
    <property type="term" value="C:plasma membrane"/>
    <property type="evidence" value="ECO:0007669"/>
    <property type="project" value="UniProtKB-SubCell"/>
</dbReference>
<evidence type="ECO:0000313" key="15">
    <source>
        <dbReference type="Proteomes" id="UP000515838"/>
    </source>
</evidence>
<evidence type="ECO:0000313" key="12">
    <source>
        <dbReference type="EMBL" id="QND79925.1"/>
    </source>
</evidence>
<proteinExistence type="inferred from homology"/>
<evidence type="ECO:0000259" key="11">
    <source>
        <dbReference type="Pfam" id="PF08334"/>
    </source>
</evidence>
<dbReference type="OrthoDB" id="9795612at2"/>
<dbReference type="NCBIfam" id="TIGR02532">
    <property type="entry name" value="IV_pilin_GFxxxE"/>
    <property type="match status" value="1"/>
</dbReference>
<comment type="similarity">
    <text evidence="2">Belongs to the GSP G family.</text>
</comment>
<dbReference type="NCBIfam" id="TIGR01710">
    <property type="entry name" value="typeII_sec_gspG"/>
    <property type="match status" value="1"/>
</dbReference>
<evidence type="ECO:0000256" key="4">
    <source>
        <dbReference type="ARBA" id="ARBA00022475"/>
    </source>
</evidence>
<dbReference type="EMBL" id="CP060731">
    <property type="protein sequence ID" value="QNN79179.1"/>
    <property type="molecule type" value="Genomic_DNA"/>
</dbReference>
<evidence type="ECO:0000256" key="5">
    <source>
        <dbReference type="ARBA" id="ARBA00022481"/>
    </source>
</evidence>
<keyword evidence="5" id="KW-0488">Methylation</keyword>
<dbReference type="GO" id="GO:0015628">
    <property type="term" value="P:protein secretion by the type II secretion system"/>
    <property type="evidence" value="ECO:0007669"/>
    <property type="project" value="InterPro"/>
</dbReference>
<feature type="transmembrane region" description="Helical" evidence="10">
    <location>
        <begin position="21"/>
        <end position="43"/>
    </location>
</feature>
<evidence type="ECO:0000256" key="8">
    <source>
        <dbReference type="ARBA" id="ARBA00022989"/>
    </source>
</evidence>
<reference evidence="13 15" key="1">
    <citation type="submission" date="2020-08" db="EMBL/GenBank/DDBJ databases">
        <title>Streptomycin Non-resistant strain, P. mexicana.</title>
        <authorList>
            <person name="Ganesh-Kumar S."/>
            <person name="Zhe T."/>
            <person name="Yu Z."/>
            <person name="Min Y."/>
        </authorList>
    </citation>
    <scope>NUCLEOTIDE SEQUENCE [LARGE SCALE GENOMIC DNA]</scope>
    <source>
        <strain evidence="13 15">GTZY2</strain>
    </source>
</reference>
<dbReference type="SUPFAM" id="SSF54523">
    <property type="entry name" value="Pili subunits"/>
    <property type="match status" value="1"/>
</dbReference>
<dbReference type="RefSeq" id="WP_162109023.1">
    <property type="nucleotide sequence ID" value="NZ_CP060028.1"/>
</dbReference>